<evidence type="ECO:0000313" key="2">
    <source>
        <dbReference type="EMBL" id="KOO30050.1"/>
    </source>
</evidence>
<feature type="compositionally biased region" description="Low complexity" evidence="1">
    <location>
        <begin position="116"/>
        <end position="134"/>
    </location>
</feature>
<comment type="caution">
    <text evidence="2">The sequence shown here is derived from an EMBL/GenBank/DDBJ whole genome shotgun (WGS) entry which is preliminary data.</text>
</comment>
<reference evidence="3" key="1">
    <citation type="journal article" date="2015" name="PLoS Genet.">
        <title>Genome Sequence and Transcriptome Analyses of Chrysochromulina tobin: Metabolic Tools for Enhanced Algal Fitness in the Prominent Order Prymnesiales (Haptophyceae).</title>
        <authorList>
            <person name="Hovde B.T."/>
            <person name="Deodato C.R."/>
            <person name="Hunsperger H.M."/>
            <person name="Ryken S.A."/>
            <person name="Yost W."/>
            <person name="Jha R.K."/>
            <person name="Patterson J."/>
            <person name="Monnat R.J. Jr."/>
            <person name="Barlow S.B."/>
            <person name="Starkenburg S.R."/>
            <person name="Cattolico R.A."/>
        </authorList>
    </citation>
    <scope>NUCLEOTIDE SEQUENCE</scope>
    <source>
        <strain evidence="3">CCMP291</strain>
    </source>
</reference>
<accession>A0A0M0JU69</accession>
<evidence type="ECO:0000313" key="3">
    <source>
        <dbReference type="Proteomes" id="UP000037460"/>
    </source>
</evidence>
<dbReference type="Proteomes" id="UP000037460">
    <property type="component" value="Unassembled WGS sequence"/>
</dbReference>
<feature type="non-terminal residue" evidence="2">
    <location>
        <position position="1"/>
    </location>
</feature>
<keyword evidence="3" id="KW-1185">Reference proteome</keyword>
<proteinExistence type="predicted"/>
<feature type="compositionally biased region" description="Low complexity" evidence="1">
    <location>
        <begin position="19"/>
        <end position="40"/>
    </location>
</feature>
<dbReference type="EMBL" id="JWZX01002301">
    <property type="protein sequence ID" value="KOO30050.1"/>
    <property type="molecule type" value="Genomic_DNA"/>
</dbReference>
<name>A0A0M0JU69_9EUKA</name>
<feature type="non-terminal residue" evidence="2">
    <location>
        <position position="261"/>
    </location>
</feature>
<dbReference type="AlphaFoldDB" id="A0A0M0JU69"/>
<sequence length="261" mass="28016">PVTKSFLHAEGSLASDGVQGSSQGSSSTAPALPRSPSSPREVITLCLEGDVDSFDQSREDRLKSVLAGLLDTEICNRPCKIRIEKPGLSSKMKATIGTKRCRIRVEVDESQLPQHSTASYSSDAAESSDSQSDTSVEEDIEKSIEQLTKTKAWPSNISVEGINVVFKRFSSVLLVLLVHPVAAHVLFQLAKQRDETLLQEGVRSCKLGGCVARLDGRSDIEDCVRKTYAAEKEAISNMREYRAEKAAIMAADGGSGGGGSD</sequence>
<organism evidence="2 3">
    <name type="scientific">Chrysochromulina tobinii</name>
    <dbReference type="NCBI Taxonomy" id="1460289"/>
    <lineage>
        <taxon>Eukaryota</taxon>
        <taxon>Haptista</taxon>
        <taxon>Haptophyta</taxon>
        <taxon>Prymnesiophyceae</taxon>
        <taxon>Prymnesiales</taxon>
        <taxon>Chrysochromulinaceae</taxon>
        <taxon>Chrysochromulina</taxon>
    </lineage>
</organism>
<feature type="region of interest" description="Disordered" evidence="1">
    <location>
        <begin position="1"/>
        <end position="40"/>
    </location>
</feature>
<gene>
    <name evidence="2" type="ORF">Ctob_005579</name>
</gene>
<evidence type="ECO:0000256" key="1">
    <source>
        <dbReference type="SAM" id="MobiDB-lite"/>
    </source>
</evidence>
<protein>
    <submittedName>
        <fullName evidence="2">Uncharacterized protein</fullName>
    </submittedName>
</protein>
<feature type="region of interest" description="Disordered" evidence="1">
    <location>
        <begin position="107"/>
        <end position="140"/>
    </location>
</feature>